<dbReference type="GO" id="GO:0005886">
    <property type="term" value="C:plasma membrane"/>
    <property type="evidence" value="ECO:0007669"/>
    <property type="project" value="UniProtKB-SubCell"/>
</dbReference>
<protein>
    <submittedName>
        <fullName evidence="9">AzlC family ABC transporter permease</fullName>
    </submittedName>
</protein>
<dbReference type="Pfam" id="PF03591">
    <property type="entry name" value="AzlC"/>
    <property type="match status" value="1"/>
</dbReference>
<evidence type="ECO:0000256" key="4">
    <source>
        <dbReference type="ARBA" id="ARBA00022475"/>
    </source>
</evidence>
<keyword evidence="4" id="KW-1003">Cell membrane</keyword>
<evidence type="ECO:0000256" key="3">
    <source>
        <dbReference type="ARBA" id="ARBA00022448"/>
    </source>
</evidence>
<reference evidence="9 10" key="1">
    <citation type="journal article" date="2019" name="Int. J. Syst. Evol. Microbiol.">
        <title>The Global Catalogue of Microorganisms (GCM) 10K type strain sequencing project: providing services to taxonomists for standard genome sequencing and annotation.</title>
        <authorList>
            <consortium name="The Broad Institute Genomics Platform"/>
            <consortium name="The Broad Institute Genome Sequencing Center for Infectious Disease"/>
            <person name="Wu L."/>
            <person name="Ma J."/>
        </authorList>
    </citation>
    <scope>NUCLEOTIDE SEQUENCE [LARGE SCALE GENOMIC DNA]</scope>
    <source>
        <strain evidence="9 10">DT72</strain>
    </source>
</reference>
<accession>A0ABD5WPN8</accession>
<dbReference type="InterPro" id="IPR011606">
    <property type="entry name" value="Brnchd-chn_aa_trnsp_permease"/>
</dbReference>
<dbReference type="PANTHER" id="PTHR34979">
    <property type="entry name" value="INNER MEMBRANE PROTEIN YGAZ"/>
    <property type="match status" value="1"/>
</dbReference>
<sequence>MSRSGSSRLSSDSRAAFRSGVRDVLPALPANVPFGVIAGVATVGAGFDPVQATAFAGMLFAGAAQVAAVELLGQNAPIAVVVLTALVVNLRYLMYSASLGAHFRDLSARWKVVVAFFLLDVTYALSVAQFEGRDRLDPAGDGRWYYLGTAIPLWAAWVGSSVVGIVFGARVPEGWHLDFAIPLLFMGLLFPALDGRPSYLAAGAAAVLAVAGFGLPFNVGILVAALGGIVAGVLAEGVGARREGAAER</sequence>
<evidence type="ECO:0000256" key="5">
    <source>
        <dbReference type="ARBA" id="ARBA00022692"/>
    </source>
</evidence>
<feature type="transmembrane region" description="Helical" evidence="8">
    <location>
        <begin position="76"/>
        <end position="94"/>
    </location>
</feature>
<feature type="transmembrane region" description="Helical" evidence="8">
    <location>
        <begin position="175"/>
        <end position="192"/>
    </location>
</feature>
<keyword evidence="7 8" id="KW-0472">Membrane</keyword>
<feature type="transmembrane region" description="Helical" evidence="8">
    <location>
        <begin position="221"/>
        <end position="240"/>
    </location>
</feature>
<evidence type="ECO:0000256" key="2">
    <source>
        <dbReference type="ARBA" id="ARBA00010735"/>
    </source>
</evidence>
<keyword evidence="10" id="KW-1185">Reference proteome</keyword>
<keyword evidence="6 8" id="KW-1133">Transmembrane helix</keyword>
<proteinExistence type="inferred from homology"/>
<comment type="similarity">
    <text evidence="2">Belongs to the AzlC family.</text>
</comment>
<evidence type="ECO:0000256" key="8">
    <source>
        <dbReference type="SAM" id="Phobius"/>
    </source>
</evidence>
<dbReference type="GeneID" id="79304995"/>
<gene>
    <name evidence="9" type="ORF">ACFQJ6_17895</name>
</gene>
<keyword evidence="5 8" id="KW-0812">Transmembrane</keyword>
<name>A0ABD5WPN8_9EURY</name>
<organism evidence="9 10">
    <name type="scientific">Halorussus caseinilyticus</name>
    <dbReference type="NCBI Taxonomy" id="3034025"/>
    <lineage>
        <taxon>Archaea</taxon>
        <taxon>Methanobacteriati</taxon>
        <taxon>Methanobacteriota</taxon>
        <taxon>Stenosarchaea group</taxon>
        <taxon>Halobacteria</taxon>
        <taxon>Halobacteriales</taxon>
        <taxon>Haladaptataceae</taxon>
        <taxon>Halorussus</taxon>
    </lineage>
</organism>
<comment type="subcellular location">
    <subcellularLocation>
        <location evidence="1">Cell membrane</location>
        <topology evidence="1">Multi-pass membrane protein</topology>
    </subcellularLocation>
</comment>
<dbReference type="Proteomes" id="UP001596407">
    <property type="component" value="Unassembled WGS sequence"/>
</dbReference>
<feature type="transmembrane region" description="Helical" evidence="8">
    <location>
        <begin position="24"/>
        <end position="44"/>
    </location>
</feature>
<dbReference type="PANTHER" id="PTHR34979:SF1">
    <property type="entry name" value="INNER MEMBRANE PROTEIN YGAZ"/>
    <property type="match status" value="1"/>
</dbReference>
<comment type="caution">
    <text evidence="9">The sequence shown here is derived from an EMBL/GenBank/DDBJ whole genome shotgun (WGS) entry which is preliminary data.</text>
</comment>
<evidence type="ECO:0000256" key="1">
    <source>
        <dbReference type="ARBA" id="ARBA00004651"/>
    </source>
</evidence>
<evidence type="ECO:0000256" key="6">
    <source>
        <dbReference type="ARBA" id="ARBA00022989"/>
    </source>
</evidence>
<evidence type="ECO:0000313" key="10">
    <source>
        <dbReference type="Proteomes" id="UP001596407"/>
    </source>
</evidence>
<feature type="transmembrane region" description="Helical" evidence="8">
    <location>
        <begin position="114"/>
        <end position="132"/>
    </location>
</feature>
<evidence type="ECO:0000256" key="7">
    <source>
        <dbReference type="ARBA" id="ARBA00023136"/>
    </source>
</evidence>
<evidence type="ECO:0000313" key="9">
    <source>
        <dbReference type="EMBL" id="MFC7081695.1"/>
    </source>
</evidence>
<dbReference type="EMBL" id="JBHSZH010000005">
    <property type="protein sequence ID" value="MFC7081695.1"/>
    <property type="molecule type" value="Genomic_DNA"/>
</dbReference>
<keyword evidence="3" id="KW-0813">Transport</keyword>
<dbReference type="RefSeq" id="WP_276280364.1">
    <property type="nucleotide sequence ID" value="NZ_CP119809.1"/>
</dbReference>
<dbReference type="AlphaFoldDB" id="A0ABD5WPN8"/>
<feature type="transmembrane region" description="Helical" evidence="8">
    <location>
        <begin position="144"/>
        <end position="169"/>
    </location>
</feature>